<sequence length="92" mass="10122">MDEGFPGPSMRPASHKERAPINNIWSNVRMLRTMISTELVVLVSIVGTQLMVELPPRSGVCGQIMSDLERHVPGMARSTSNHYTHAVPRIGA</sequence>
<accession>A0AA97P811</accession>
<reference evidence="1" key="1">
    <citation type="journal article" date="2012" name="PLoS Genet.">
        <title>Comparative analysis of the genomes of two field isolates of the rice blast fungus Magnaporthe oryzae.</title>
        <authorList>
            <person name="Xue M."/>
            <person name="Yang J."/>
            <person name="Li Z."/>
            <person name="Hu S."/>
            <person name="Yao N."/>
            <person name="Dean R.A."/>
            <person name="Zhao W."/>
            <person name="Shen M."/>
            <person name="Zhang H."/>
            <person name="Li C."/>
            <person name="Liu L."/>
            <person name="Cao L."/>
            <person name="Xu X."/>
            <person name="Xing Y."/>
            <person name="Hsiang T."/>
            <person name="Zhang Z."/>
            <person name="Xu J.R."/>
            <person name="Peng Y.L."/>
        </authorList>
    </citation>
    <scope>NUCLEOTIDE SEQUENCE</scope>
    <source>
        <strain evidence="1">Y34</strain>
    </source>
</reference>
<evidence type="ECO:0000313" key="1">
    <source>
        <dbReference type="EMBL" id="ELQ43760.1"/>
    </source>
</evidence>
<dbReference type="AlphaFoldDB" id="A0AA97P811"/>
<name>A0AA97P811_PYRO3</name>
<dbReference type="EMBL" id="JH793577">
    <property type="protein sequence ID" value="ELQ43760.1"/>
    <property type="molecule type" value="Genomic_DNA"/>
</dbReference>
<protein>
    <submittedName>
        <fullName evidence="1">Uncharacterized protein</fullName>
    </submittedName>
</protein>
<proteinExistence type="predicted"/>
<organism evidence="1">
    <name type="scientific">Pyricularia oryzae (strain Y34)</name>
    <name type="common">Rice blast fungus</name>
    <name type="synonym">Magnaporthe oryzae</name>
    <dbReference type="NCBI Taxonomy" id="1143189"/>
    <lineage>
        <taxon>Eukaryota</taxon>
        <taxon>Fungi</taxon>
        <taxon>Dikarya</taxon>
        <taxon>Ascomycota</taxon>
        <taxon>Pezizomycotina</taxon>
        <taxon>Sordariomycetes</taxon>
        <taxon>Sordariomycetidae</taxon>
        <taxon>Magnaporthales</taxon>
        <taxon>Pyriculariaceae</taxon>
        <taxon>Pyricularia</taxon>
    </lineage>
</organism>
<gene>
    <name evidence="1" type="ORF">OOU_Y34scaffold00134g12</name>
</gene>
<dbReference type="Proteomes" id="UP000011086">
    <property type="component" value="Unassembled WGS sequence"/>
</dbReference>